<dbReference type="InterPro" id="IPR006439">
    <property type="entry name" value="HAD-SF_hydro_IA"/>
</dbReference>
<dbReference type="Proteomes" id="UP000567179">
    <property type="component" value="Unassembled WGS sequence"/>
</dbReference>
<evidence type="ECO:0000313" key="4">
    <source>
        <dbReference type="Proteomes" id="UP000567179"/>
    </source>
</evidence>
<proteinExistence type="inferred from homology"/>
<dbReference type="NCBIfam" id="TIGR01493">
    <property type="entry name" value="HAD-SF-IA-v2"/>
    <property type="match status" value="1"/>
</dbReference>
<reference evidence="3 4" key="1">
    <citation type="journal article" date="2020" name="ISME J.">
        <title>Uncovering the hidden diversity of litter-decomposition mechanisms in mushroom-forming fungi.</title>
        <authorList>
            <person name="Floudas D."/>
            <person name="Bentzer J."/>
            <person name="Ahren D."/>
            <person name="Johansson T."/>
            <person name="Persson P."/>
            <person name="Tunlid A."/>
        </authorList>
    </citation>
    <scope>NUCLEOTIDE SEQUENCE [LARGE SCALE GENOMIC DNA]</scope>
    <source>
        <strain evidence="3 4">CBS 101986</strain>
    </source>
</reference>
<dbReference type="EMBL" id="JAACJJ010000059">
    <property type="protein sequence ID" value="KAF5309385.1"/>
    <property type="molecule type" value="Genomic_DNA"/>
</dbReference>
<dbReference type="PANTHER" id="PTHR43316">
    <property type="entry name" value="HYDROLASE, HALOACID DELAHOGENASE-RELATED"/>
    <property type="match status" value="1"/>
</dbReference>
<dbReference type="OrthoDB" id="2363873at2759"/>
<gene>
    <name evidence="3" type="ORF">D9619_012295</name>
</gene>
<dbReference type="InterPro" id="IPR036412">
    <property type="entry name" value="HAD-like_sf"/>
</dbReference>
<dbReference type="PRINTS" id="PR00413">
    <property type="entry name" value="HADHALOGNASE"/>
</dbReference>
<dbReference type="PANTHER" id="PTHR43316:SF3">
    <property type="entry name" value="HALOACID DEHALOGENASE, TYPE II (AFU_ORTHOLOGUE AFUA_2G07750)-RELATED"/>
    <property type="match status" value="1"/>
</dbReference>
<comment type="caution">
    <text evidence="3">The sequence shown here is derived from an EMBL/GenBank/DDBJ whole genome shotgun (WGS) entry which is preliminary data.</text>
</comment>
<dbReference type="InterPro" id="IPR023214">
    <property type="entry name" value="HAD_sf"/>
</dbReference>
<dbReference type="AlphaFoldDB" id="A0A8H5ER71"/>
<comment type="similarity">
    <text evidence="1">Belongs to the HAD-like hydrolase superfamily. S-2-haloalkanoic acid dehalogenase family.</text>
</comment>
<name>A0A8H5ER71_9AGAR</name>
<dbReference type="GO" id="GO:0016791">
    <property type="term" value="F:phosphatase activity"/>
    <property type="evidence" value="ECO:0007669"/>
    <property type="project" value="UniProtKB-ARBA"/>
</dbReference>
<sequence>MMLPTGEESRTLTSPLQNPRLALCFRLSESHTPFTNKPSSIDMNPAIKVLVFDVFGTVVDWRSSVITEFKKAEQKYGLEQGATDWHKFAQLWRNGYMKTTQRVAAGESGPSNVDVMHRQILDSLLESPEFAHVGAAWDDIARADINLAWHRLKGWPDTIDSLKELKNHFIIAALSNGNMRLLIDMAKHANLPWDVIFSAELFNTFKPNPSAYQFTMKHLDFPPENCAMITAHTWDLRGAASQGMYTIYVRRPNEDYDENGVDLAGNVKSKAHGGEADMVVGSFIDLATAMKDVRQRQ</sequence>
<organism evidence="3 4">
    <name type="scientific">Psilocybe cf. subviscida</name>
    <dbReference type="NCBI Taxonomy" id="2480587"/>
    <lineage>
        <taxon>Eukaryota</taxon>
        <taxon>Fungi</taxon>
        <taxon>Dikarya</taxon>
        <taxon>Basidiomycota</taxon>
        <taxon>Agaricomycotina</taxon>
        <taxon>Agaricomycetes</taxon>
        <taxon>Agaricomycetidae</taxon>
        <taxon>Agaricales</taxon>
        <taxon>Agaricineae</taxon>
        <taxon>Strophariaceae</taxon>
        <taxon>Psilocybe</taxon>
    </lineage>
</organism>
<dbReference type="InterPro" id="IPR006328">
    <property type="entry name" value="2-HAD"/>
</dbReference>
<evidence type="ECO:0000256" key="2">
    <source>
        <dbReference type="ARBA" id="ARBA00022801"/>
    </source>
</evidence>
<dbReference type="SFLD" id="SFLDS00003">
    <property type="entry name" value="Haloacid_Dehalogenase"/>
    <property type="match status" value="1"/>
</dbReference>
<dbReference type="InterPro" id="IPR023198">
    <property type="entry name" value="PGP-like_dom2"/>
</dbReference>
<dbReference type="SUPFAM" id="SSF56784">
    <property type="entry name" value="HAD-like"/>
    <property type="match status" value="1"/>
</dbReference>
<keyword evidence="4" id="KW-1185">Reference proteome</keyword>
<dbReference type="Gene3D" id="3.40.50.1000">
    <property type="entry name" value="HAD superfamily/HAD-like"/>
    <property type="match status" value="1"/>
</dbReference>
<evidence type="ECO:0008006" key="5">
    <source>
        <dbReference type="Google" id="ProtNLM"/>
    </source>
</evidence>
<dbReference type="SFLD" id="SFLDG01129">
    <property type="entry name" value="C1.5:_HAD__Beta-PGM__Phosphata"/>
    <property type="match status" value="1"/>
</dbReference>
<accession>A0A8H5ER71</accession>
<dbReference type="Gene3D" id="1.10.150.240">
    <property type="entry name" value="Putative phosphatase, domain 2"/>
    <property type="match status" value="1"/>
</dbReference>
<dbReference type="NCBIfam" id="TIGR01428">
    <property type="entry name" value="HAD_type_II"/>
    <property type="match status" value="1"/>
</dbReference>
<keyword evidence="2" id="KW-0378">Hydrolase</keyword>
<evidence type="ECO:0000256" key="1">
    <source>
        <dbReference type="ARBA" id="ARBA00008106"/>
    </source>
</evidence>
<dbReference type="GO" id="GO:0019120">
    <property type="term" value="F:hydrolase activity, acting on acid halide bonds, in C-halide compounds"/>
    <property type="evidence" value="ECO:0007669"/>
    <property type="project" value="InterPro"/>
</dbReference>
<dbReference type="InterPro" id="IPR051540">
    <property type="entry name" value="S-2-haloacid_dehalogenase"/>
</dbReference>
<dbReference type="Pfam" id="PF00702">
    <property type="entry name" value="Hydrolase"/>
    <property type="match status" value="1"/>
</dbReference>
<evidence type="ECO:0000313" key="3">
    <source>
        <dbReference type="EMBL" id="KAF5309385.1"/>
    </source>
</evidence>
<protein>
    <recommendedName>
        <fullName evidence="5">Haloacid dehalogenase</fullName>
    </recommendedName>
</protein>